<reference evidence="2" key="1">
    <citation type="submission" date="2017-02" db="EMBL/GenBank/DDBJ databases">
        <authorList>
            <person name="Tafer H."/>
            <person name="Lopandic K."/>
        </authorList>
    </citation>
    <scope>NUCLEOTIDE SEQUENCE [LARGE SCALE GENOMIC DNA]</scope>
    <source>
        <strain evidence="2">CBS 366.77</strain>
    </source>
</reference>
<dbReference type="Proteomes" id="UP000266188">
    <property type="component" value="Unassembled WGS sequence"/>
</dbReference>
<proteinExistence type="predicted"/>
<gene>
    <name evidence="1" type="ORF">PHISCL_04014</name>
</gene>
<evidence type="ECO:0000313" key="1">
    <source>
        <dbReference type="EMBL" id="RJE23638.1"/>
    </source>
</evidence>
<evidence type="ECO:0000313" key="2">
    <source>
        <dbReference type="Proteomes" id="UP000266188"/>
    </source>
</evidence>
<organism evidence="1 2">
    <name type="scientific">Aspergillus sclerotialis</name>
    <dbReference type="NCBI Taxonomy" id="2070753"/>
    <lineage>
        <taxon>Eukaryota</taxon>
        <taxon>Fungi</taxon>
        <taxon>Dikarya</taxon>
        <taxon>Ascomycota</taxon>
        <taxon>Pezizomycotina</taxon>
        <taxon>Eurotiomycetes</taxon>
        <taxon>Eurotiomycetidae</taxon>
        <taxon>Eurotiales</taxon>
        <taxon>Aspergillaceae</taxon>
        <taxon>Aspergillus</taxon>
        <taxon>Aspergillus subgen. Polypaecilum</taxon>
    </lineage>
</organism>
<dbReference type="OrthoDB" id="4463339at2759"/>
<name>A0A3A2ZKC3_9EURO</name>
<protein>
    <submittedName>
        <fullName evidence="1">F-box domain protein</fullName>
    </submittedName>
</protein>
<sequence>MLLDLPPELIQLVLKHCTCSSYIQAAFSCCTLLDIASSSREVILHHLHRIPGGNSSLDTLKTKELFRLLLRRSAQQLFWAQFSATCKVFNFESEAINARASSLDPGGSNLALVLRGQPTVYRFHAGGGKLSFTGQLQPPWEQEGVVEVLKTAIDENGGVYVLQRFTPAITEEDLEAKHPFVMHALHSRPHGIIYLAHYKPHSSGHRVRACTFPDHDGYEPLAFAVGNEDTFVIAWHRSSEYEFEVVLYTDLLESTENETGTIVLMYNSRTLRHECGVCPDGDFRRESDAACDQQSLADLAFNNSCREVLYFHKGQTLYRSFQMVNTSGPINPFGFQPNLHRVRFAGSSLVFSISVPFFGSRHVRKEDNLVTCCRKYLTLGIGSRKYPSYGPCQEELWTVACLLKSEILCQIPDCGHTVDLEGARQLGHWSVAARLWGFQKPTNSLGCIVAASKGGTRIAVANWNVLCIWAVEPDSLIENNANCFYPPFSWSTMTEVIELRPTVLQLHAVCFKLRFLDGEDELLALTDRGVVYWDLSPLGRGERTTHRLTPYPDDLKMSNQK</sequence>
<dbReference type="STRING" id="2070753.A0A3A2ZKC3"/>
<dbReference type="EMBL" id="MVGC01000111">
    <property type="protein sequence ID" value="RJE23638.1"/>
    <property type="molecule type" value="Genomic_DNA"/>
</dbReference>
<dbReference type="AlphaFoldDB" id="A0A3A2ZKC3"/>
<comment type="caution">
    <text evidence="1">The sequence shown here is derived from an EMBL/GenBank/DDBJ whole genome shotgun (WGS) entry which is preliminary data.</text>
</comment>
<keyword evidence="2" id="KW-1185">Reference proteome</keyword>
<accession>A0A3A2ZKC3</accession>